<dbReference type="InterPro" id="IPR023696">
    <property type="entry name" value="Ureohydrolase_dom_sf"/>
</dbReference>
<keyword evidence="5" id="KW-1185">Reference proteome</keyword>
<dbReference type="InterPro" id="IPR037138">
    <property type="entry name" value="His_deacetylse_dom_sf"/>
</dbReference>
<dbReference type="InterPro" id="IPR023801">
    <property type="entry name" value="His_deacetylse_dom"/>
</dbReference>
<evidence type="ECO:0000313" key="4">
    <source>
        <dbReference type="EMBL" id="SKB33939.1"/>
    </source>
</evidence>
<dbReference type="PRINTS" id="PR01270">
    <property type="entry name" value="HDASUPER"/>
</dbReference>
<dbReference type="Gene3D" id="3.40.800.20">
    <property type="entry name" value="Histone deacetylase domain"/>
    <property type="match status" value="1"/>
</dbReference>
<evidence type="ECO:0000256" key="2">
    <source>
        <dbReference type="ARBA" id="ARBA00022801"/>
    </source>
</evidence>
<proteinExistence type="inferred from homology"/>
<dbReference type="Proteomes" id="UP000189981">
    <property type="component" value="Unassembled WGS sequence"/>
</dbReference>
<protein>
    <submittedName>
        <fullName evidence="4">Acetoin utilization deacetylase AcuC</fullName>
    </submittedName>
</protein>
<evidence type="ECO:0000259" key="3">
    <source>
        <dbReference type="Pfam" id="PF00850"/>
    </source>
</evidence>
<dbReference type="GO" id="GO:0004407">
    <property type="term" value="F:histone deacetylase activity"/>
    <property type="evidence" value="ECO:0007669"/>
    <property type="project" value="InterPro"/>
</dbReference>
<name>A0A1T5AGI3_9SPHI</name>
<gene>
    <name evidence="4" type="ORF">SAMN05661099_0689</name>
</gene>
<dbReference type="PANTHER" id="PTHR10625">
    <property type="entry name" value="HISTONE DEACETYLASE HDAC1-RELATED"/>
    <property type="match status" value="1"/>
</dbReference>
<dbReference type="InterPro" id="IPR000286">
    <property type="entry name" value="HDACs"/>
</dbReference>
<dbReference type="AlphaFoldDB" id="A0A1T5AGI3"/>
<feature type="domain" description="Histone deacetylase" evidence="3">
    <location>
        <begin position="21"/>
        <end position="291"/>
    </location>
</feature>
<dbReference type="PANTHER" id="PTHR10625:SF19">
    <property type="entry name" value="HISTONE DEACETYLASE 12"/>
    <property type="match status" value="1"/>
</dbReference>
<organism evidence="4 5">
    <name type="scientific">Daejeonella lutea</name>
    <dbReference type="NCBI Taxonomy" id="572036"/>
    <lineage>
        <taxon>Bacteria</taxon>
        <taxon>Pseudomonadati</taxon>
        <taxon>Bacteroidota</taxon>
        <taxon>Sphingobacteriia</taxon>
        <taxon>Sphingobacteriales</taxon>
        <taxon>Sphingobacteriaceae</taxon>
        <taxon>Daejeonella</taxon>
    </lineage>
</organism>
<sequence length="301" mass="33598">MSLYIAFDPIYAHPLPAGHRFPMLKYELIPEQLLHEGLISASDLHSPDPVDESSILRTHSKSYWERVRDLTLSPAEIRRIGFPLSRELVEREMRIAQGTINGSIHAIKNKVALNVAGGTHHAGSDWGEGFCLLNDQAIAANFLLDNALASRILIIDLDVHQGNGTAEIFARDDRVFTFSMHAESNFPFRKEKSDLDLGLEDGTNGLRYVTLLYIHLCDILLTFKPDFVFYLSGVDVLETDKLGKLNLSIQECMKRDAMVLGLCKEHAIPVQISMGGGYSPNIKHIVDAHCNTFRVAGDLFL</sequence>
<dbReference type="Pfam" id="PF00850">
    <property type="entry name" value="Hist_deacetyl"/>
    <property type="match status" value="1"/>
</dbReference>
<keyword evidence="2" id="KW-0378">Hydrolase</keyword>
<reference evidence="5" key="1">
    <citation type="submission" date="2017-02" db="EMBL/GenBank/DDBJ databases">
        <authorList>
            <person name="Varghese N."/>
            <person name="Submissions S."/>
        </authorList>
    </citation>
    <scope>NUCLEOTIDE SEQUENCE [LARGE SCALE GENOMIC DNA]</scope>
    <source>
        <strain evidence="5">DSM 22385</strain>
    </source>
</reference>
<dbReference type="STRING" id="572036.SAMN05661099_0689"/>
<dbReference type="GO" id="GO:0016787">
    <property type="term" value="F:hydrolase activity"/>
    <property type="evidence" value="ECO:0007669"/>
    <property type="project" value="UniProtKB-KW"/>
</dbReference>
<evidence type="ECO:0000256" key="1">
    <source>
        <dbReference type="ARBA" id="ARBA00005947"/>
    </source>
</evidence>
<dbReference type="CDD" id="cd09993">
    <property type="entry name" value="HDAC_classIV"/>
    <property type="match status" value="1"/>
</dbReference>
<dbReference type="InterPro" id="IPR044150">
    <property type="entry name" value="HDAC_classIV"/>
</dbReference>
<dbReference type="GO" id="GO:0040029">
    <property type="term" value="P:epigenetic regulation of gene expression"/>
    <property type="evidence" value="ECO:0007669"/>
    <property type="project" value="TreeGrafter"/>
</dbReference>
<dbReference type="SUPFAM" id="SSF52768">
    <property type="entry name" value="Arginase/deacetylase"/>
    <property type="match status" value="1"/>
</dbReference>
<accession>A0A1T5AGI3</accession>
<comment type="similarity">
    <text evidence="1">Belongs to the histone deacetylase family.</text>
</comment>
<evidence type="ECO:0000313" key="5">
    <source>
        <dbReference type="Proteomes" id="UP000189981"/>
    </source>
</evidence>
<dbReference type="EMBL" id="FUYR01000001">
    <property type="protein sequence ID" value="SKB33939.1"/>
    <property type="molecule type" value="Genomic_DNA"/>
</dbReference>